<feature type="compositionally biased region" description="Basic and acidic residues" evidence="2">
    <location>
        <begin position="616"/>
        <end position="628"/>
    </location>
</feature>
<feature type="region of interest" description="Disordered" evidence="2">
    <location>
        <begin position="455"/>
        <end position="522"/>
    </location>
</feature>
<dbReference type="EnsemblMetazoa" id="PPA18814.1">
    <property type="protein sequence ID" value="PPA18814.1"/>
    <property type="gene ID" value="WBGene00108368"/>
</dbReference>
<reference evidence="3" key="2">
    <citation type="submission" date="2022-06" db="UniProtKB">
        <authorList>
            <consortium name="EnsemblMetazoa"/>
        </authorList>
    </citation>
    <scope>IDENTIFICATION</scope>
    <source>
        <strain evidence="3">PS312</strain>
    </source>
</reference>
<feature type="compositionally biased region" description="Low complexity" evidence="2">
    <location>
        <begin position="501"/>
        <end position="516"/>
    </location>
</feature>
<dbReference type="GO" id="GO:0005854">
    <property type="term" value="C:nascent polypeptide-associated complex"/>
    <property type="evidence" value="ECO:0007669"/>
    <property type="project" value="InterPro"/>
</dbReference>
<evidence type="ECO:0000313" key="4">
    <source>
        <dbReference type="Proteomes" id="UP000005239"/>
    </source>
</evidence>
<feature type="compositionally biased region" description="Basic and acidic residues" evidence="2">
    <location>
        <begin position="431"/>
        <end position="443"/>
    </location>
</feature>
<feature type="compositionally biased region" description="Basic and acidic residues" evidence="2">
    <location>
        <begin position="291"/>
        <end position="307"/>
    </location>
</feature>
<feature type="compositionally biased region" description="Basic and acidic residues" evidence="2">
    <location>
        <begin position="769"/>
        <end position="785"/>
    </location>
</feature>
<feature type="compositionally biased region" description="Low complexity" evidence="2">
    <location>
        <begin position="226"/>
        <end position="240"/>
    </location>
</feature>
<keyword evidence="1" id="KW-0175">Coiled coil</keyword>
<feature type="compositionally biased region" description="Acidic residues" evidence="2">
    <location>
        <begin position="249"/>
        <end position="260"/>
    </location>
</feature>
<protein>
    <submittedName>
        <fullName evidence="3">Uncharacterized protein</fullName>
    </submittedName>
</protein>
<dbReference type="InterPro" id="IPR016641">
    <property type="entry name" value="EGD2/NACA0like"/>
</dbReference>
<feature type="region of interest" description="Disordered" evidence="2">
    <location>
        <begin position="200"/>
        <end position="307"/>
    </location>
</feature>
<feature type="region of interest" description="Disordered" evidence="2">
    <location>
        <begin position="538"/>
        <end position="629"/>
    </location>
</feature>
<evidence type="ECO:0000256" key="2">
    <source>
        <dbReference type="SAM" id="MobiDB-lite"/>
    </source>
</evidence>
<feature type="compositionally biased region" description="Basic and acidic residues" evidence="2">
    <location>
        <begin position="541"/>
        <end position="563"/>
    </location>
</feature>
<reference evidence="4" key="1">
    <citation type="journal article" date="2008" name="Nat. Genet.">
        <title>The Pristionchus pacificus genome provides a unique perspective on nematode lifestyle and parasitism.</title>
        <authorList>
            <person name="Dieterich C."/>
            <person name="Clifton S.W."/>
            <person name="Schuster L.N."/>
            <person name="Chinwalla A."/>
            <person name="Delehaunty K."/>
            <person name="Dinkelacker I."/>
            <person name="Fulton L."/>
            <person name="Fulton R."/>
            <person name="Godfrey J."/>
            <person name="Minx P."/>
            <person name="Mitreva M."/>
            <person name="Roeseler W."/>
            <person name="Tian H."/>
            <person name="Witte H."/>
            <person name="Yang S.P."/>
            <person name="Wilson R.K."/>
            <person name="Sommer R.J."/>
        </authorList>
    </citation>
    <scope>NUCLEOTIDE SEQUENCE [LARGE SCALE GENOMIC DNA]</scope>
    <source>
        <strain evidence="4">PS312</strain>
    </source>
</reference>
<feature type="compositionally biased region" description="Basic and acidic residues" evidence="2">
    <location>
        <begin position="480"/>
        <end position="492"/>
    </location>
</feature>
<feature type="compositionally biased region" description="Basic and acidic residues" evidence="2">
    <location>
        <begin position="372"/>
        <end position="386"/>
    </location>
</feature>
<feature type="region of interest" description="Disordered" evidence="2">
    <location>
        <begin position="347"/>
        <end position="443"/>
    </location>
</feature>
<dbReference type="PANTHER" id="PTHR21713">
    <property type="entry name" value="NASCENT POLYPEPTIDE ASSOCIATED COMPLEX ALPHA SUBUNIT-RELATED"/>
    <property type="match status" value="1"/>
</dbReference>
<feature type="compositionally biased region" description="Basic and acidic residues" evidence="2">
    <location>
        <begin position="349"/>
        <end position="359"/>
    </location>
</feature>
<feature type="compositionally biased region" description="Low complexity" evidence="2">
    <location>
        <begin position="414"/>
        <end position="423"/>
    </location>
</feature>
<evidence type="ECO:0000313" key="3">
    <source>
        <dbReference type="EnsemblMetazoa" id="PPA18814.1"/>
    </source>
</evidence>
<proteinExistence type="predicted"/>
<keyword evidence="4" id="KW-1185">Reference proteome</keyword>
<feature type="region of interest" description="Disordered" evidence="2">
    <location>
        <begin position="661"/>
        <end position="691"/>
    </location>
</feature>
<accession>A0A8R1UFZ1</accession>
<feature type="region of interest" description="Disordered" evidence="2">
    <location>
        <begin position="739"/>
        <end position="785"/>
    </location>
</feature>
<feature type="coiled-coil region" evidence="1">
    <location>
        <begin position="1235"/>
        <end position="1274"/>
    </location>
</feature>
<gene>
    <name evidence="3" type="primary">WBGene00108368</name>
</gene>
<feature type="compositionally biased region" description="Basic and acidic residues" evidence="2">
    <location>
        <begin position="1323"/>
        <end position="1334"/>
    </location>
</feature>
<organism evidence="3 4">
    <name type="scientific">Pristionchus pacificus</name>
    <name type="common">Parasitic nematode worm</name>
    <dbReference type="NCBI Taxonomy" id="54126"/>
    <lineage>
        <taxon>Eukaryota</taxon>
        <taxon>Metazoa</taxon>
        <taxon>Ecdysozoa</taxon>
        <taxon>Nematoda</taxon>
        <taxon>Chromadorea</taxon>
        <taxon>Rhabditida</taxon>
        <taxon>Rhabditina</taxon>
        <taxon>Diplogasteromorpha</taxon>
        <taxon>Diplogasteroidea</taxon>
        <taxon>Neodiplogasteridae</taxon>
        <taxon>Pristionchus</taxon>
    </lineage>
</organism>
<feature type="region of interest" description="Disordered" evidence="2">
    <location>
        <begin position="1292"/>
        <end position="1359"/>
    </location>
</feature>
<feature type="compositionally biased region" description="Basic and acidic residues" evidence="2">
    <location>
        <begin position="745"/>
        <end position="761"/>
    </location>
</feature>
<feature type="compositionally biased region" description="Acidic residues" evidence="2">
    <location>
        <begin position="674"/>
        <end position="686"/>
    </location>
</feature>
<name>A0A2A6D0W6_PRIPA</name>
<sequence>MVEEQSKSSIKGEVEQMSAEMQEAYETCQCFLKKLTNEDFICVCTRNGLFDAEGRQTLDHFIIHVKSPLIPTTIAVSNDYWMKHFRPRVESKFLEKLITEDMETNVLGLPSGMIIPEAIQRRGSRRNAMSQEPLVKELLKPDTHVVTSEGVFMIIDRSAVPGYSKELTTDKHRITDHILVPFMSEEFASAFPFFPKESFNSNGRASHPSDKSRAGSAKKEDSIEPVKSSVSVKNDNSSSKTKSEPVEVKEEDNADDTFEFDQDKPEPLETQQSFTEPVEDPEVAMPSLAREVTEKGEKVKKAKKEEEPLATILNSLPSISFEPIRLTVKDSVKASNGISVKRVNGISRPTEEILERAKELPVVPPKSRSSSMKRETWKDRVEEPKDAKRKSNPTLKKREGDEQLDAPVKKKARSTSVVSHSPSISPPPTLERQDPLGEPEEKLRKARLVQKQATLSVVKEEEPGPSNPPQRPIITIKVLPKKETLSVVENREKSKRRAGKTSESQSSTVSAVSTSSRPAILPNGPVISVKVAETPLFPNKKAKEEPKEPLPMEETPVEKVEAKKPRRSQKKKDKEETWDESYINPMKTRFMEPRAATKKAMEAALKAAKGGYGSHTPRDSEDGDARFDSDDEIECEKRMPWIDPDIPFLNFGQDLNEIEMPANDASGCAPKEEFDPDEYEQANPEPEEPREIFVKIDPNETDPELIARNQELMALIEQEERDKETKMMKLKKQIAREMAIQQSVRRAEPKKKAEKDKEKGKKGDKKGKKMGDDREKSEERSGPIYSKRDDNFALVMMEGNGEMTAGGFYSRSLKPLYKESNDFYKSLLKPEPCLEWHKRPTVGPASNGVVYLVSGKTVRVGTRSADKCTYSLAPLHNHREFRLGQVVWAKFQKEFWPGYIRSFIPAEKMDEYKGDGMMISWIGEARPDANGVNRLQHNYICYADVFHFDFYFSVIHITKSVYDVLVQLNANISTISSKHITRMLDTKPKNPSNSAIEAAIKMIGSKEKNHFELIYNAEYKGRNKNRFVPRLDNCEALNVDPQKNGELDEDDFTLTPKNNNPTIMLSHCEPSSSLVDDSSITSISHFPYYADQTIWVEYTDKNNVQRTVPVYKNPGPRPIDDLLQEENTIIDERFPTMFFPEDSEIAKSLRDQHKRIMREQCEEEGKPIPKEYLEEDAESTVSSTKAIVFKSEVTSHEVLHLMSIKQEAIDFEMKLDDEEWQANTVICFGHVKLAFDAKEARIELAIQKQEQLKQQKLEMEAAAKREKEEKALNRSNRNGPIITPISELKVTKKGSRLSKDSDTVSSPIPTTPKGVAKRGRPAKNNESKSIDSKLNESVIEAVKPIRAGAPRGAPRKKVE</sequence>
<dbReference type="Proteomes" id="UP000005239">
    <property type="component" value="Unassembled WGS sequence"/>
</dbReference>
<feature type="compositionally biased region" description="Basic and acidic residues" evidence="2">
    <location>
        <begin position="207"/>
        <end position="224"/>
    </location>
</feature>
<accession>A0A2A6D0W6</accession>
<evidence type="ECO:0000256" key="1">
    <source>
        <dbReference type="SAM" id="Coils"/>
    </source>
</evidence>